<dbReference type="PIRSF" id="PIRSF038931">
    <property type="entry name" value="GerQ"/>
    <property type="match status" value="1"/>
</dbReference>
<dbReference type="Pfam" id="PF09671">
    <property type="entry name" value="Spore_GerQ"/>
    <property type="match status" value="1"/>
</dbReference>
<comment type="caution">
    <text evidence="1">The sequence shown here is derived from an EMBL/GenBank/DDBJ whole genome shotgun (WGS) entry which is preliminary data.</text>
</comment>
<gene>
    <name evidence="1" type="primary">gerQ</name>
    <name evidence="1" type="ORF">GCM10010917_36610</name>
</gene>
<keyword evidence="1" id="KW-0167">Capsid protein</keyword>
<protein>
    <submittedName>
        <fullName evidence="1">Spore coat protein GerQ</fullName>
    </submittedName>
</protein>
<evidence type="ECO:0000313" key="2">
    <source>
        <dbReference type="Proteomes" id="UP000609323"/>
    </source>
</evidence>
<accession>A0ABQ1GQ90</accession>
<dbReference type="NCBIfam" id="TIGR02728">
    <property type="entry name" value="spore_gerQ"/>
    <property type="match status" value="1"/>
</dbReference>
<dbReference type="Proteomes" id="UP000609323">
    <property type="component" value="Unassembled WGS sequence"/>
</dbReference>
<keyword evidence="1" id="KW-0946">Virion</keyword>
<proteinExistence type="predicted"/>
<evidence type="ECO:0000313" key="1">
    <source>
        <dbReference type="EMBL" id="GGA47978.1"/>
    </source>
</evidence>
<dbReference type="InterPro" id="IPR014099">
    <property type="entry name" value="Spore_coat_GerQ"/>
</dbReference>
<name>A0ABQ1GQ90_9BACL</name>
<keyword evidence="2" id="KW-1185">Reference proteome</keyword>
<dbReference type="EMBL" id="BMHF01000016">
    <property type="protein sequence ID" value="GGA47978.1"/>
    <property type="molecule type" value="Genomic_DNA"/>
</dbReference>
<organism evidence="1 2">
    <name type="scientific">Paenibacillus physcomitrellae</name>
    <dbReference type="NCBI Taxonomy" id="1619311"/>
    <lineage>
        <taxon>Bacteria</taxon>
        <taxon>Bacillati</taxon>
        <taxon>Bacillota</taxon>
        <taxon>Bacilli</taxon>
        <taxon>Bacillales</taxon>
        <taxon>Paenibacillaceae</taxon>
        <taxon>Paenibacillus</taxon>
    </lineage>
</organism>
<reference evidence="2" key="1">
    <citation type="journal article" date="2019" name="Int. J. Syst. Evol. Microbiol.">
        <title>The Global Catalogue of Microorganisms (GCM) 10K type strain sequencing project: providing services to taxonomists for standard genome sequencing and annotation.</title>
        <authorList>
            <consortium name="The Broad Institute Genomics Platform"/>
            <consortium name="The Broad Institute Genome Sequencing Center for Infectious Disease"/>
            <person name="Wu L."/>
            <person name="Ma J."/>
        </authorList>
    </citation>
    <scope>NUCLEOTIDE SEQUENCE [LARGE SCALE GENOMIC DNA]</scope>
    <source>
        <strain evidence="2">CGMCC 1.15044</strain>
    </source>
</reference>
<sequence length="175" mass="18911">MFNPNYRASYTFGGTQTAMPNQAAGTQAAMPNQMGGTQAAMPNQMGGTQAAMPMQMGGTGTPPSLSGNQMTQGGAVVVSPTPTYEQSYIENIFRMNLGKLGTFYMTYENNSQWNAKIFQGILEAAGRDHIIISDPKTGQRIVMLMVNFDYATFDQPLNYTYPGVIGNPPTATRRG</sequence>